<name>A0A934WP99_9FIRM</name>
<reference evidence="1" key="1">
    <citation type="submission" date="2021-01" db="EMBL/GenBank/DDBJ databases">
        <title>Genome public.</title>
        <authorList>
            <person name="Liu C."/>
            <person name="Sun Q."/>
        </authorList>
    </citation>
    <scope>NUCLEOTIDE SEQUENCE</scope>
    <source>
        <strain evidence="1">M6</strain>
    </source>
</reference>
<protein>
    <submittedName>
        <fullName evidence="1">Uncharacterized protein</fullName>
    </submittedName>
</protein>
<dbReference type="RefSeq" id="WP_201426840.1">
    <property type="nucleotide sequence ID" value="NZ_JAEQMG010000039.1"/>
</dbReference>
<sequence>MEFTSIPLKGTEYLYTYHNSQQISGQTGLVGYLRADFGSSDCGFFHTWNEHRADYNTDEFKAEFYAAIDYFCEKGRFLHKRRDMANFCYEVGKTFEYENGREFGVRVDSEHYAFLMRLNPNKGEYNLYCYCYKKDWLDSHLERSGKGIRFIDSKYNDLFRISDGGCITIEYPGEKPVERYCRFIDN</sequence>
<dbReference type="EMBL" id="JAEQMG010000039">
    <property type="protein sequence ID" value="MBK6087531.1"/>
    <property type="molecule type" value="Genomic_DNA"/>
</dbReference>
<proteinExistence type="predicted"/>
<accession>A0A934WP99</accession>
<dbReference type="Proteomes" id="UP000633365">
    <property type="component" value="Unassembled WGS sequence"/>
</dbReference>
<evidence type="ECO:0000313" key="2">
    <source>
        <dbReference type="Proteomes" id="UP000633365"/>
    </source>
</evidence>
<evidence type="ECO:0000313" key="1">
    <source>
        <dbReference type="EMBL" id="MBK6087531.1"/>
    </source>
</evidence>
<organism evidence="1 2">
    <name type="scientific">Ruminococcus difficilis</name>
    <dbReference type="NCBI Taxonomy" id="2763069"/>
    <lineage>
        <taxon>Bacteria</taxon>
        <taxon>Bacillati</taxon>
        <taxon>Bacillota</taxon>
        <taxon>Clostridia</taxon>
        <taxon>Eubacteriales</taxon>
        <taxon>Oscillospiraceae</taxon>
        <taxon>Ruminococcus</taxon>
    </lineage>
</organism>
<comment type="caution">
    <text evidence="1">The sequence shown here is derived from an EMBL/GenBank/DDBJ whole genome shotgun (WGS) entry which is preliminary data.</text>
</comment>
<dbReference type="AlphaFoldDB" id="A0A934WP99"/>
<gene>
    <name evidence="1" type="ORF">JKK62_02515</name>
</gene>
<keyword evidence="2" id="KW-1185">Reference proteome</keyword>